<dbReference type="Proteomes" id="UP001385951">
    <property type="component" value="Unassembled WGS sequence"/>
</dbReference>
<evidence type="ECO:0000313" key="3">
    <source>
        <dbReference type="Proteomes" id="UP001385951"/>
    </source>
</evidence>
<gene>
    <name evidence="2" type="ORF">QCA50_006371</name>
</gene>
<dbReference type="EMBL" id="JASBNA010000007">
    <property type="protein sequence ID" value="KAK7689732.1"/>
    <property type="molecule type" value="Genomic_DNA"/>
</dbReference>
<organism evidence="2 3">
    <name type="scientific">Cerrena zonata</name>
    <dbReference type="NCBI Taxonomy" id="2478898"/>
    <lineage>
        <taxon>Eukaryota</taxon>
        <taxon>Fungi</taxon>
        <taxon>Dikarya</taxon>
        <taxon>Basidiomycota</taxon>
        <taxon>Agaricomycotina</taxon>
        <taxon>Agaricomycetes</taxon>
        <taxon>Polyporales</taxon>
        <taxon>Cerrenaceae</taxon>
        <taxon>Cerrena</taxon>
    </lineage>
</organism>
<feature type="compositionally biased region" description="Polar residues" evidence="1">
    <location>
        <begin position="136"/>
        <end position="151"/>
    </location>
</feature>
<protein>
    <submittedName>
        <fullName evidence="2">Uncharacterized protein</fullName>
    </submittedName>
</protein>
<evidence type="ECO:0000313" key="2">
    <source>
        <dbReference type="EMBL" id="KAK7689732.1"/>
    </source>
</evidence>
<proteinExistence type="predicted"/>
<sequence length="218" mass="23435">MKELFDRKNQTVVLLYEAKHVIHLLTAAENQSIRALVIWNNLFLPVGDASPPGDKTIALLVTCSCSTNNPSSVGAVGTIKSNTVTTGNMLLKVPSMSLEQNVASPFFSTQPLSLEPQQHATQPATPPPGLNRERPTVSTVPREQPNSSLHTTGHPGTIPPSQTSALLDIQLQSTAASALSAIIQPMVQSYSPLLATSSSSFHYSRLLLEEVMNIPFLE</sequence>
<dbReference type="AlphaFoldDB" id="A0AAW0GDW0"/>
<reference evidence="2 3" key="1">
    <citation type="submission" date="2022-09" db="EMBL/GenBank/DDBJ databases">
        <authorList>
            <person name="Palmer J.M."/>
        </authorList>
    </citation>
    <scope>NUCLEOTIDE SEQUENCE [LARGE SCALE GENOMIC DNA]</scope>
    <source>
        <strain evidence="2 3">DSM 7382</strain>
    </source>
</reference>
<name>A0AAW0GDW0_9APHY</name>
<keyword evidence="3" id="KW-1185">Reference proteome</keyword>
<feature type="region of interest" description="Disordered" evidence="1">
    <location>
        <begin position="114"/>
        <end position="159"/>
    </location>
</feature>
<accession>A0AAW0GDW0</accession>
<comment type="caution">
    <text evidence="2">The sequence shown here is derived from an EMBL/GenBank/DDBJ whole genome shotgun (WGS) entry which is preliminary data.</text>
</comment>
<evidence type="ECO:0000256" key="1">
    <source>
        <dbReference type="SAM" id="MobiDB-lite"/>
    </source>
</evidence>